<protein>
    <submittedName>
        <fullName evidence="1">Uncharacterized protein</fullName>
    </submittedName>
</protein>
<organism evidence="1 2">
    <name type="scientific">Fimbriiglobus ruber</name>
    <dbReference type="NCBI Taxonomy" id="1908690"/>
    <lineage>
        <taxon>Bacteria</taxon>
        <taxon>Pseudomonadati</taxon>
        <taxon>Planctomycetota</taxon>
        <taxon>Planctomycetia</taxon>
        <taxon>Gemmatales</taxon>
        <taxon>Gemmataceae</taxon>
        <taxon>Fimbriiglobus</taxon>
    </lineage>
</organism>
<name>A0A225DAL5_9BACT</name>
<comment type="caution">
    <text evidence="1">The sequence shown here is derived from an EMBL/GenBank/DDBJ whole genome shotgun (WGS) entry which is preliminary data.</text>
</comment>
<evidence type="ECO:0000313" key="2">
    <source>
        <dbReference type="Proteomes" id="UP000214646"/>
    </source>
</evidence>
<reference evidence="2" key="1">
    <citation type="submission" date="2017-06" db="EMBL/GenBank/DDBJ databases">
        <title>Genome analysis of Fimbriiglobus ruber SP5, the first member of the order Planctomycetales with confirmed chitinolytic capability.</title>
        <authorList>
            <person name="Ravin N.V."/>
            <person name="Rakitin A.L."/>
            <person name="Ivanova A.A."/>
            <person name="Beletsky A.V."/>
            <person name="Kulichevskaya I.S."/>
            <person name="Mardanov A.V."/>
            <person name="Dedysh S.N."/>
        </authorList>
    </citation>
    <scope>NUCLEOTIDE SEQUENCE [LARGE SCALE GENOMIC DNA]</scope>
    <source>
        <strain evidence="2">SP5</strain>
    </source>
</reference>
<gene>
    <name evidence="1" type="ORF">FRUB_07721</name>
</gene>
<proteinExistence type="predicted"/>
<dbReference type="Proteomes" id="UP000214646">
    <property type="component" value="Unassembled WGS sequence"/>
</dbReference>
<evidence type="ECO:0000313" key="1">
    <source>
        <dbReference type="EMBL" id="OWK38601.1"/>
    </source>
</evidence>
<keyword evidence="2" id="KW-1185">Reference proteome</keyword>
<dbReference type="AlphaFoldDB" id="A0A225DAL5"/>
<accession>A0A225DAL5</accession>
<sequence length="83" mass="9222">MAAENVCVWADNFAPSIFKWKNGPGIRKNRRQRKNSARQLRANTQDRKMLHAAGGAGGICARFSGARGNGFTRGERRRKFASS</sequence>
<dbReference type="EMBL" id="NIDE01000014">
    <property type="protein sequence ID" value="OWK38601.1"/>
    <property type="molecule type" value="Genomic_DNA"/>
</dbReference>